<dbReference type="EMBL" id="CP034348">
    <property type="protein sequence ID" value="QGX98783.1"/>
    <property type="molecule type" value="Genomic_DNA"/>
</dbReference>
<keyword evidence="11" id="KW-1185">Reference proteome</keyword>
<dbReference type="AlphaFoldDB" id="A0A6I6ISA9"/>
<dbReference type="PANTHER" id="PTHR22911:SF137">
    <property type="entry name" value="SOLUTE CARRIER FAMILY 35 MEMBER G2-RELATED"/>
    <property type="match status" value="1"/>
</dbReference>
<evidence type="ECO:0000313" key="11">
    <source>
        <dbReference type="Proteomes" id="UP000428330"/>
    </source>
</evidence>
<feature type="transmembrane region" description="Helical" evidence="8">
    <location>
        <begin position="129"/>
        <end position="157"/>
    </location>
</feature>
<feature type="transmembrane region" description="Helical" evidence="8">
    <location>
        <begin position="40"/>
        <end position="58"/>
    </location>
</feature>
<keyword evidence="6 8" id="KW-1133">Transmembrane helix</keyword>
<feature type="transmembrane region" description="Helical" evidence="8">
    <location>
        <begin position="211"/>
        <end position="231"/>
    </location>
</feature>
<feature type="transmembrane region" description="Helical" evidence="8">
    <location>
        <begin position="104"/>
        <end position="123"/>
    </location>
</feature>
<evidence type="ECO:0000256" key="2">
    <source>
        <dbReference type="ARBA" id="ARBA00007362"/>
    </source>
</evidence>
<dbReference type="SUPFAM" id="SSF103481">
    <property type="entry name" value="Multidrug resistance efflux transporter EmrE"/>
    <property type="match status" value="2"/>
</dbReference>
<dbReference type="KEGG" id="rom:EI983_11085"/>
<evidence type="ECO:0000256" key="7">
    <source>
        <dbReference type="ARBA" id="ARBA00023136"/>
    </source>
</evidence>
<evidence type="ECO:0000256" key="8">
    <source>
        <dbReference type="SAM" id="Phobius"/>
    </source>
</evidence>
<evidence type="ECO:0000256" key="1">
    <source>
        <dbReference type="ARBA" id="ARBA00004651"/>
    </source>
</evidence>
<evidence type="ECO:0000259" key="9">
    <source>
        <dbReference type="Pfam" id="PF00892"/>
    </source>
</evidence>
<dbReference type="Pfam" id="PF00892">
    <property type="entry name" value="EamA"/>
    <property type="match status" value="2"/>
</dbReference>
<reference evidence="11" key="1">
    <citation type="submission" date="2018-12" db="EMBL/GenBank/DDBJ databases">
        <title>Complete genome sequence of Roseovarius sp. MME-070.</title>
        <authorList>
            <person name="Nam Y.-D."/>
            <person name="Kang J."/>
            <person name="Chung W.-H."/>
            <person name="Park Y.S."/>
        </authorList>
    </citation>
    <scope>NUCLEOTIDE SEQUENCE [LARGE SCALE GENOMIC DNA]</scope>
    <source>
        <strain evidence="11">MME-070</strain>
    </source>
</reference>
<dbReference type="InterPro" id="IPR000620">
    <property type="entry name" value="EamA_dom"/>
</dbReference>
<organism evidence="10 11">
    <name type="scientific">Roseovarius faecimaris</name>
    <dbReference type="NCBI Taxonomy" id="2494550"/>
    <lineage>
        <taxon>Bacteria</taxon>
        <taxon>Pseudomonadati</taxon>
        <taxon>Pseudomonadota</taxon>
        <taxon>Alphaproteobacteria</taxon>
        <taxon>Rhodobacterales</taxon>
        <taxon>Roseobacteraceae</taxon>
        <taxon>Roseovarius</taxon>
    </lineage>
</organism>
<evidence type="ECO:0000256" key="4">
    <source>
        <dbReference type="ARBA" id="ARBA00022475"/>
    </source>
</evidence>
<evidence type="ECO:0000313" key="10">
    <source>
        <dbReference type="EMBL" id="QGX98783.1"/>
    </source>
</evidence>
<dbReference type="InterPro" id="IPR037185">
    <property type="entry name" value="EmrE-like"/>
</dbReference>
<feature type="transmembrane region" description="Helical" evidence="8">
    <location>
        <begin position="70"/>
        <end position="92"/>
    </location>
</feature>
<dbReference type="GO" id="GO:0005886">
    <property type="term" value="C:plasma membrane"/>
    <property type="evidence" value="ECO:0007669"/>
    <property type="project" value="UniProtKB-SubCell"/>
</dbReference>
<keyword evidence="3" id="KW-0813">Transport</keyword>
<dbReference type="RefSeq" id="WP_157707467.1">
    <property type="nucleotide sequence ID" value="NZ_CP034348.1"/>
</dbReference>
<protein>
    <submittedName>
        <fullName evidence="10">EamA family transporter RarD</fullName>
    </submittedName>
</protein>
<evidence type="ECO:0000256" key="6">
    <source>
        <dbReference type="ARBA" id="ARBA00022989"/>
    </source>
</evidence>
<dbReference type="PANTHER" id="PTHR22911">
    <property type="entry name" value="ACYL-MALONYL CONDENSING ENZYME-RELATED"/>
    <property type="match status" value="1"/>
</dbReference>
<keyword evidence="4" id="KW-1003">Cell membrane</keyword>
<keyword evidence="5 8" id="KW-0812">Transmembrane</keyword>
<name>A0A6I6ISA9_9RHOB</name>
<proteinExistence type="inferred from homology"/>
<feature type="domain" description="EamA" evidence="9">
    <location>
        <begin position="6"/>
        <end position="142"/>
    </location>
</feature>
<accession>A0A6I6ISA9</accession>
<dbReference type="Proteomes" id="UP000428330">
    <property type="component" value="Chromosome"/>
</dbReference>
<feature type="transmembrane region" description="Helical" evidence="8">
    <location>
        <begin position="169"/>
        <end position="191"/>
    </location>
</feature>
<comment type="similarity">
    <text evidence="2">Belongs to the EamA transporter family.</text>
</comment>
<feature type="transmembrane region" description="Helical" evidence="8">
    <location>
        <begin position="6"/>
        <end position="28"/>
    </location>
</feature>
<dbReference type="OrthoDB" id="369870at2"/>
<sequence length="295" mass="31574">MTDTTKGVLAMILACVLWGISGLFYNYLTHIPAVEVMAHRTVWAVVFFLVLLTLQRRPSAPFRALSTRRSFGILAVAMVLVGINWLVFVYAIQQGKALEASLGYFIYPLVAVALGIVVFAERVGRAQGLAIGLVTAAVLLLSIGLGVTPWLALLLAVSFGLYGMVKKGLAVGPVVSVTAEAMLLSPFALGFLAWQHGTGAGAFGANLQDSVLLALSGPITALPLMFFSYAAQRVGMMTVGLLSYLNPTLQFLVATLVLQEPFGLWHAIAFAMIWTALALYSAASWRQSKAARRPV</sequence>
<evidence type="ECO:0000256" key="5">
    <source>
        <dbReference type="ARBA" id="ARBA00022692"/>
    </source>
</evidence>
<dbReference type="InterPro" id="IPR004626">
    <property type="entry name" value="RarD"/>
</dbReference>
<gene>
    <name evidence="10" type="primary">rarD</name>
    <name evidence="10" type="ORF">EI983_11085</name>
</gene>
<feature type="transmembrane region" description="Helical" evidence="8">
    <location>
        <begin position="264"/>
        <end position="283"/>
    </location>
</feature>
<dbReference type="NCBIfam" id="TIGR00688">
    <property type="entry name" value="rarD"/>
    <property type="match status" value="1"/>
</dbReference>
<keyword evidence="7 8" id="KW-0472">Membrane</keyword>
<comment type="subcellular location">
    <subcellularLocation>
        <location evidence="1">Cell membrane</location>
        <topology evidence="1">Multi-pass membrane protein</topology>
    </subcellularLocation>
</comment>
<evidence type="ECO:0000256" key="3">
    <source>
        <dbReference type="ARBA" id="ARBA00022448"/>
    </source>
</evidence>
<feature type="domain" description="EamA" evidence="9">
    <location>
        <begin position="150"/>
        <end position="280"/>
    </location>
</feature>